<feature type="compositionally biased region" description="Basic residues" evidence="1">
    <location>
        <begin position="25"/>
        <end position="47"/>
    </location>
</feature>
<dbReference type="AlphaFoldDB" id="A0A6A5X2Q6"/>
<evidence type="ECO:0000256" key="1">
    <source>
        <dbReference type="SAM" id="MobiDB-lite"/>
    </source>
</evidence>
<organism evidence="3 4">
    <name type="scientific">Amniculicola lignicola CBS 123094</name>
    <dbReference type="NCBI Taxonomy" id="1392246"/>
    <lineage>
        <taxon>Eukaryota</taxon>
        <taxon>Fungi</taxon>
        <taxon>Dikarya</taxon>
        <taxon>Ascomycota</taxon>
        <taxon>Pezizomycotina</taxon>
        <taxon>Dothideomycetes</taxon>
        <taxon>Pleosporomycetidae</taxon>
        <taxon>Pleosporales</taxon>
        <taxon>Amniculicolaceae</taxon>
        <taxon>Amniculicola</taxon>
    </lineage>
</organism>
<feature type="transmembrane region" description="Helical" evidence="2">
    <location>
        <begin position="252"/>
        <end position="274"/>
    </location>
</feature>
<dbReference type="OrthoDB" id="191995at2759"/>
<gene>
    <name evidence="3" type="ORF">P154DRAFT_615533</name>
</gene>
<evidence type="ECO:0000313" key="4">
    <source>
        <dbReference type="Proteomes" id="UP000799779"/>
    </source>
</evidence>
<feature type="transmembrane region" description="Helical" evidence="2">
    <location>
        <begin position="447"/>
        <end position="470"/>
    </location>
</feature>
<feature type="transmembrane region" description="Helical" evidence="2">
    <location>
        <begin position="222"/>
        <end position="240"/>
    </location>
</feature>
<accession>A0A6A5X2Q6</accession>
<dbReference type="Pfam" id="PF06772">
    <property type="entry name" value="LtrA"/>
    <property type="match status" value="1"/>
</dbReference>
<dbReference type="Proteomes" id="UP000799779">
    <property type="component" value="Unassembled WGS sequence"/>
</dbReference>
<feature type="region of interest" description="Disordered" evidence="1">
    <location>
        <begin position="1"/>
        <end position="47"/>
    </location>
</feature>
<sequence>MMADTPATLVDGTSGAQTPAVGHPGHAHGHHHHLHRPHFHDHHHSGKRVRHFFRPDGRKVHIAVSPEEASSLRKTLSTTEKDGDFDLVIHGSPEHIEALRHTHNHHSDRHRLLKQQHGPLADEFERVIRELDALSSELHMVSEHAVQLDANFSKFGYSAHLRTKESSSDDAKSTSGDSTSFDKDMWAAGKKLGESMRFYQKPIVRQYFHKGLLWRAREQQEVASYELFIDLFYVGIIAITGDHAAEHPNGDALLYFAVTFIMSWKFWSDISVLISWFDCDDVLRRFAVLFVLTCLLGFTTNMTAAFSEHSTYTALVAFYLAARVFGCVSLFWYAWEIPMVRPAMIAHGSMALVPAALWIGSIHVEGAARQGLIWPAMALDTFGSSILIMFIRPGAWMGKKYVDWAKKTFEFFPGMNIEHRIERTGAFVTLVFGASVLGLLYQSGKEFGINAFFGKAVLGLIQAFTFNWIYFEIDSFNLHTHAIRRHVFTALTWMSIHLPFIMSFVLSASALAFLVRAHDCPDAPVDTLYESYIPRSEEHITDGLRWFYCAGLSIALACMGIISLTHTHRRIPNQRISKSFRLGFRFLVSLAILLLPLGHLNSLDLIGTTTGLVVLVLLVDLFGSTRWGENPFWDSECRISRTRYSAKCGLTKKEIQESVENGEVLNVEDIARRGSGGDGAKVGTQV</sequence>
<protein>
    <recommendedName>
        <fullName evidence="5">Low temperature requirement A</fullName>
    </recommendedName>
</protein>
<feature type="transmembrane region" description="Helical" evidence="2">
    <location>
        <begin position="544"/>
        <end position="562"/>
    </location>
</feature>
<evidence type="ECO:0000256" key="2">
    <source>
        <dbReference type="SAM" id="Phobius"/>
    </source>
</evidence>
<feature type="transmembrane region" description="Helical" evidence="2">
    <location>
        <begin position="582"/>
        <end position="599"/>
    </location>
</feature>
<dbReference type="PANTHER" id="PTHR36840">
    <property type="entry name" value="BLL5714 PROTEIN"/>
    <property type="match status" value="1"/>
</dbReference>
<feature type="transmembrane region" description="Helical" evidence="2">
    <location>
        <begin position="312"/>
        <end position="335"/>
    </location>
</feature>
<dbReference type="EMBL" id="ML977560">
    <property type="protein sequence ID" value="KAF2006176.1"/>
    <property type="molecule type" value="Genomic_DNA"/>
</dbReference>
<feature type="transmembrane region" description="Helical" evidence="2">
    <location>
        <begin position="491"/>
        <end position="515"/>
    </location>
</feature>
<keyword evidence="2" id="KW-1133">Transmembrane helix</keyword>
<feature type="transmembrane region" description="Helical" evidence="2">
    <location>
        <begin position="372"/>
        <end position="391"/>
    </location>
</feature>
<evidence type="ECO:0008006" key="5">
    <source>
        <dbReference type="Google" id="ProtNLM"/>
    </source>
</evidence>
<reference evidence="3" key="1">
    <citation type="journal article" date="2020" name="Stud. Mycol.">
        <title>101 Dothideomycetes genomes: a test case for predicting lifestyles and emergence of pathogens.</title>
        <authorList>
            <person name="Haridas S."/>
            <person name="Albert R."/>
            <person name="Binder M."/>
            <person name="Bloem J."/>
            <person name="Labutti K."/>
            <person name="Salamov A."/>
            <person name="Andreopoulos B."/>
            <person name="Baker S."/>
            <person name="Barry K."/>
            <person name="Bills G."/>
            <person name="Bluhm B."/>
            <person name="Cannon C."/>
            <person name="Castanera R."/>
            <person name="Culley D."/>
            <person name="Daum C."/>
            <person name="Ezra D."/>
            <person name="Gonzalez J."/>
            <person name="Henrissat B."/>
            <person name="Kuo A."/>
            <person name="Liang C."/>
            <person name="Lipzen A."/>
            <person name="Lutzoni F."/>
            <person name="Magnuson J."/>
            <person name="Mondo S."/>
            <person name="Nolan M."/>
            <person name="Ohm R."/>
            <person name="Pangilinan J."/>
            <person name="Park H.-J."/>
            <person name="Ramirez L."/>
            <person name="Alfaro M."/>
            <person name="Sun H."/>
            <person name="Tritt A."/>
            <person name="Yoshinaga Y."/>
            <person name="Zwiers L.-H."/>
            <person name="Turgeon B."/>
            <person name="Goodwin S."/>
            <person name="Spatafora J."/>
            <person name="Crous P."/>
            <person name="Grigoriev I."/>
        </authorList>
    </citation>
    <scope>NUCLEOTIDE SEQUENCE</scope>
    <source>
        <strain evidence="3">CBS 123094</strain>
    </source>
</reference>
<name>A0A6A5X2Q6_9PLEO</name>
<feature type="transmembrane region" description="Helical" evidence="2">
    <location>
        <begin position="286"/>
        <end position="306"/>
    </location>
</feature>
<keyword evidence="2" id="KW-0472">Membrane</keyword>
<feature type="transmembrane region" description="Helical" evidence="2">
    <location>
        <begin position="424"/>
        <end position="441"/>
    </location>
</feature>
<dbReference type="PANTHER" id="PTHR36840:SF1">
    <property type="entry name" value="BLL5714 PROTEIN"/>
    <property type="match status" value="1"/>
</dbReference>
<feature type="transmembrane region" description="Helical" evidence="2">
    <location>
        <begin position="342"/>
        <end position="360"/>
    </location>
</feature>
<evidence type="ECO:0000313" key="3">
    <source>
        <dbReference type="EMBL" id="KAF2006176.1"/>
    </source>
</evidence>
<keyword evidence="4" id="KW-1185">Reference proteome</keyword>
<proteinExistence type="predicted"/>
<dbReference type="InterPro" id="IPR010640">
    <property type="entry name" value="Low_temperature_requirement_A"/>
</dbReference>
<keyword evidence="2" id="KW-0812">Transmembrane</keyword>